<dbReference type="PANTHER" id="PTHR47894">
    <property type="entry name" value="HTH-TYPE TRANSCRIPTIONAL REGULATOR GADX"/>
    <property type="match status" value="1"/>
</dbReference>
<keyword evidence="6" id="KW-1185">Reference proteome</keyword>
<evidence type="ECO:0000256" key="1">
    <source>
        <dbReference type="ARBA" id="ARBA00023015"/>
    </source>
</evidence>
<feature type="domain" description="HTH araC/xylS-type" evidence="4">
    <location>
        <begin position="230"/>
        <end position="328"/>
    </location>
</feature>
<dbReference type="Gene3D" id="1.10.10.60">
    <property type="entry name" value="Homeodomain-like"/>
    <property type="match status" value="1"/>
</dbReference>
<keyword evidence="1" id="KW-0805">Transcription regulation</keyword>
<dbReference type="PANTHER" id="PTHR47894:SF4">
    <property type="entry name" value="HTH-TYPE TRANSCRIPTIONAL REGULATOR GADX"/>
    <property type="match status" value="1"/>
</dbReference>
<sequence length="343" mass="37493">MADLICASSLSHAPELIRELGGDPQAVLDRLGIDPEIVGAYDRFVPFSALAALIGTCAEEMRVPDFGLRLARRQDPDILGPVAIVARNADTVGAAVRGVAEFAHVYSPALSTRLTVGDAEAAYEFTTVLHRLPFRAHVVELALGVTLGTFRALAGPDFRPRRMTFQHQQISEMHVYTDCFECPVEFGADRNLMVMPRGVLDRKLPSVDPLAYDLAVRYMAGRNPEVAFSDEVSVVITRALPAGAATLSAVAELMMLHPRALQRRLSETGRTFESMVDDIRREVALTLLSKRDVPLSAVAQQLGYSEQSALTRSCRRWFGVTPLAKRRLLAEQFEPSASTAFGG</sequence>
<dbReference type="InterPro" id="IPR018060">
    <property type="entry name" value="HTH_AraC"/>
</dbReference>
<evidence type="ECO:0000313" key="6">
    <source>
        <dbReference type="Proteomes" id="UP001597286"/>
    </source>
</evidence>
<gene>
    <name evidence="5" type="ORF">ACFSJG_17790</name>
</gene>
<keyword evidence="3" id="KW-0804">Transcription</keyword>
<organism evidence="5 6">
    <name type="scientific">Rhodococcus gannanensis</name>
    <dbReference type="NCBI Taxonomy" id="1960308"/>
    <lineage>
        <taxon>Bacteria</taxon>
        <taxon>Bacillati</taxon>
        <taxon>Actinomycetota</taxon>
        <taxon>Actinomycetes</taxon>
        <taxon>Mycobacteriales</taxon>
        <taxon>Nocardiaceae</taxon>
        <taxon>Rhodococcus</taxon>
    </lineage>
</organism>
<evidence type="ECO:0000259" key="4">
    <source>
        <dbReference type="PROSITE" id="PS01124"/>
    </source>
</evidence>
<evidence type="ECO:0000313" key="5">
    <source>
        <dbReference type="EMBL" id="MFD1814071.1"/>
    </source>
</evidence>
<dbReference type="InterPro" id="IPR009057">
    <property type="entry name" value="Homeodomain-like_sf"/>
</dbReference>
<dbReference type="RefSeq" id="WP_378486568.1">
    <property type="nucleotide sequence ID" value="NZ_JBHUFB010000013.1"/>
</dbReference>
<dbReference type="Pfam" id="PF12833">
    <property type="entry name" value="HTH_18"/>
    <property type="match status" value="1"/>
</dbReference>
<evidence type="ECO:0000256" key="3">
    <source>
        <dbReference type="ARBA" id="ARBA00023163"/>
    </source>
</evidence>
<dbReference type="Pfam" id="PF12625">
    <property type="entry name" value="Arabinose_bd"/>
    <property type="match status" value="1"/>
</dbReference>
<dbReference type="Proteomes" id="UP001597286">
    <property type="component" value="Unassembled WGS sequence"/>
</dbReference>
<evidence type="ECO:0000256" key="2">
    <source>
        <dbReference type="ARBA" id="ARBA00023125"/>
    </source>
</evidence>
<comment type="caution">
    <text evidence="5">The sequence shown here is derived from an EMBL/GenBank/DDBJ whole genome shotgun (WGS) entry which is preliminary data.</text>
</comment>
<reference evidence="6" key="1">
    <citation type="journal article" date="2019" name="Int. J. Syst. Evol. Microbiol.">
        <title>The Global Catalogue of Microorganisms (GCM) 10K type strain sequencing project: providing services to taxonomists for standard genome sequencing and annotation.</title>
        <authorList>
            <consortium name="The Broad Institute Genomics Platform"/>
            <consortium name="The Broad Institute Genome Sequencing Center for Infectious Disease"/>
            <person name="Wu L."/>
            <person name="Ma J."/>
        </authorList>
    </citation>
    <scope>NUCLEOTIDE SEQUENCE [LARGE SCALE GENOMIC DNA]</scope>
    <source>
        <strain evidence="6">DT72</strain>
    </source>
</reference>
<keyword evidence="2" id="KW-0238">DNA-binding</keyword>
<dbReference type="SMART" id="SM00342">
    <property type="entry name" value="HTH_ARAC"/>
    <property type="match status" value="1"/>
</dbReference>
<dbReference type="PROSITE" id="PS01124">
    <property type="entry name" value="HTH_ARAC_FAMILY_2"/>
    <property type="match status" value="1"/>
</dbReference>
<protein>
    <submittedName>
        <fullName evidence="5">AraC family transcriptional regulator</fullName>
    </submittedName>
</protein>
<proteinExistence type="predicted"/>
<accession>A0ABW4P6D5</accession>
<dbReference type="EMBL" id="JBHUFB010000013">
    <property type="protein sequence ID" value="MFD1814071.1"/>
    <property type="molecule type" value="Genomic_DNA"/>
</dbReference>
<dbReference type="InterPro" id="IPR032687">
    <property type="entry name" value="AraC-type_N"/>
</dbReference>
<dbReference type="SUPFAM" id="SSF46689">
    <property type="entry name" value="Homeodomain-like"/>
    <property type="match status" value="1"/>
</dbReference>
<name>A0ABW4P6D5_9NOCA</name>